<dbReference type="Pfam" id="PF25990">
    <property type="entry name" value="Beta-barrel_YknX"/>
    <property type="match status" value="1"/>
</dbReference>
<dbReference type="AlphaFoldDB" id="A1ZV50"/>
<reference evidence="6 7" key="1">
    <citation type="submission" date="2007-01" db="EMBL/GenBank/DDBJ databases">
        <authorList>
            <person name="Haygood M."/>
            <person name="Podell S."/>
            <person name="Anderson C."/>
            <person name="Hopkinson B."/>
            <person name="Roe K."/>
            <person name="Barbeau K."/>
            <person name="Gaasterland T."/>
            <person name="Ferriera S."/>
            <person name="Johnson J."/>
            <person name="Kravitz S."/>
            <person name="Beeson K."/>
            <person name="Sutton G."/>
            <person name="Rogers Y.-H."/>
            <person name="Friedman R."/>
            <person name="Frazier M."/>
            <person name="Venter J.C."/>
        </authorList>
    </citation>
    <scope>NUCLEOTIDE SEQUENCE [LARGE SCALE GENOMIC DNA]</scope>
    <source>
        <strain evidence="6 7">ATCC 23134</strain>
    </source>
</reference>
<dbReference type="eggNOG" id="COG0845">
    <property type="taxonomic scope" value="Bacteria"/>
</dbReference>
<protein>
    <submittedName>
        <fullName evidence="6">Efflux transporter, RND family, MFP subunit, putative</fullName>
    </submittedName>
</protein>
<evidence type="ECO:0000256" key="1">
    <source>
        <dbReference type="ARBA" id="ARBA00004196"/>
    </source>
</evidence>
<feature type="coiled-coil region" evidence="3">
    <location>
        <begin position="96"/>
        <end position="123"/>
    </location>
</feature>
<feature type="coiled-coil region" evidence="3">
    <location>
        <begin position="160"/>
        <end position="219"/>
    </location>
</feature>
<keyword evidence="7" id="KW-1185">Reference proteome</keyword>
<proteinExistence type="predicted"/>
<evidence type="ECO:0000256" key="4">
    <source>
        <dbReference type="SAM" id="MobiDB-lite"/>
    </source>
</evidence>
<dbReference type="InterPro" id="IPR050465">
    <property type="entry name" value="UPF0194_transport"/>
</dbReference>
<dbReference type="OrthoDB" id="1522431at2"/>
<feature type="compositionally biased region" description="Basic and acidic residues" evidence="4">
    <location>
        <begin position="432"/>
        <end position="473"/>
    </location>
</feature>
<evidence type="ECO:0000259" key="5">
    <source>
        <dbReference type="Pfam" id="PF25990"/>
    </source>
</evidence>
<dbReference type="PANTHER" id="PTHR32347:SF14">
    <property type="entry name" value="EFFLUX SYSTEM COMPONENT YKNX-RELATED"/>
    <property type="match status" value="1"/>
</dbReference>
<keyword evidence="2 3" id="KW-0175">Coiled coil</keyword>
<evidence type="ECO:0000256" key="2">
    <source>
        <dbReference type="ARBA" id="ARBA00023054"/>
    </source>
</evidence>
<feature type="region of interest" description="Disordered" evidence="4">
    <location>
        <begin position="432"/>
        <end position="485"/>
    </location>
</feature>
<gene>
    <name evidence="6" type="ORF">M23134_04880</name>
</gene>
<name>A1ZV50_MICM2</name>
<evidence type="ECO:0000313" key="7">
    <source>
        <dbReference type="Proteomes" id="UP000004095"/>
    </source>
</evidence>
<dbReference type="EMBL" id="AAWS01000044">
    <property type="protein sequence ID" value="EAY25706.1"/>
    <property type="molecule type" value="Genomic_DNA"/>
</dbReference>
<dbReference type="Proteomes" id="UP000004095">
    <property type="component" value="Unassembled WGS sequence"/>
</dbReference>
<accession>A1ZV50</accession>
<comment type="subcellular location">
    <subcellularLocation>
        <location evidence="1">Cell envelope</location>
    </subcellularLocation>
</comment>
<organism evidence="6 7">
    <name type="scientific">Microscilla marina ATCC 23134</name>
    <dbReference type="NCBI Taxonomy" id="313606"/>
    <lineage>
        <taxon>Bacteria</taxon>
        <taxon>Pseudomonadati</taxon>
        <taxon>Bacteroidota</taxon>
        <taxon>Cytophagia</taxon>
        <taxon>Cytophagales</taxon>
        <taxon>Microscillaceae</taxon>
        <taxon>Microscilla</taxon>
    </lineage>
</organism>
<feature type="compositionally biased region" description="Basic residues" evidence="4">
    <location>
        <begin position="474"/>
        <end position="484"/>
    </location>
</feature>
<dbReference type="RefSeq" id="WP_002702233.1">
    <property type="nucleotide sequence ID" value="NZ_AAWS01000044.1"/>
</dbReference>
<dbReference type="InterPro" id="IPR058636">
    <property type="entry name" value="Beta-barrel_YknX"/>
</dbReference>
<dbReference type="PANTHER" id="PTHR32347">
    <property type="entry name" value="EFFLUX SYSTEM COMPONENT YKNX-RELATED"/>
    <property type="match status" value="1"/>
</dbReference>
<dbReference type="Gene3D" id="2.40.30.170">
    <property type="match status" value="1"/>
</dbReference>
<feature type="domain" description="YknX-like beta-barrel" evidence="5">
    <location>
        <begin position="263"/>
        <end position="327"/>
    </location>
</feature>
<sequence length="496" mass="55673">MKKKVILPVIILGVLAAGYMFFTKKSSKSEDIFVKVKKSDFTVSVTSSGELYAKNSTKINGPTGLRQARLWQVKISRIIPEGTKVKEGEFIASLDRSELADKLKNEQTELDKASSQFTQAKLDTTLELREARDKLINLRYAQREKGLVLEQSKYEPPATIKQAQIDLEKAKRALIQSTQNYLIKKDKAIAKMQEAGANLSKVESKVEFLQKLMKEFNITAPKSGMMIYARTWDGKKKREGSTISAWNSTVATLPDLSVMVSRTYINEVDIKKIKNGQKVKIGLDAFPKKQLTGKVINIANVGEQKPNSDAKVFEVNIEIHEQDSLLLPSMTTSNNIIAKTVKNVLSVPLEAIHNQGDSLTYVFRKDGGSLKRTEVMVGETNENEAVVLAGLTKEDMVTLSRPKDGEKMDLHLLDKALKAKVIKEQAAKLKEEQRKAQEARKKAEELRKKKMEEMTKKMQDGKKKEGKEKDDQKKKNKKSAKKKVAQVITAFNSLKA</sequence>
<evidence type="ECO:0000256" key="3">
    <source>
        <dbReference type="SAM" id="Coils"/>
    </source>
</evidence>
<dbReference type="Gene3D" id="6.20.50.140">
    <property type="match status" value="1"/>
</dbReference>
<comment type="caution">
    <text evidence="6">The sequence shown here is derived from an EMBL/GenBank/DDBJ whole genome shotgun (WGS) entry which is preliminary data.</text>
</comment>
<evidence type="ECO:0000313" key="6">
    <source>
        <dbReference type="EMBL" id="EAY25706.1"/>
    </source>
</evidence>
<dbReference type="GO" id="GO:0030313">
    <property type="term" value="C:cell envelope"/>
    <property type="evidence" value="ECO:0007669"/>
    <property type="project" value="UniProtKB-SubCell"/>
</dbReference>